<dbReference type="Proteomes" id="UP000294830">
    <property type="component" value="Unassembled WGS sequence"/>
</dbReference>
<dbReference type="PANTHER" id="PTHR10695:SF46">
    <property type="entry name" value="BIFUNCTIONAL COENZYME A SYNTHASE-RELATED"/>
    <property type="match status" value="1"/>
</dbReference>
<dbReference type="EC" id="2.7.1.24" evidence="5 6"/>
<dbReference type="GO" id="GO:0005737">
    <property type="term" value="C:cytoplasm"/>
    <property type="evidence" value="ECO:0007669"/>
    <property type="project" value="UniProtKB-SubCell"/>
</dbReference>
<dbReference type="OrthoDB" id="9812943at2"/>
<keyword evidence="5 7" id="KW-0418">Kinase</keyword>
<comment type="pathway">
    <text evidence="5">Cofactor biosynthesis; coenzyme A biosynthesis; CoA from (R)-pantothenate: step 5/5.</text>
</comment>
<dbReference type="RefSeq" id="WP_131839390.1">
    <property type="nucleotide sequence ID" value="NZ_SLWB01000008.1"/>
</dbReference>
<evidence type="ECO:0000313" key="8">
    <source>
        <dbReference type="Proteomes" id="UP000294830"/>
    </source>
</evidence>
<dbReference type="GO" id="GO:0004140">
    <property type="term" value="F:dephospho-CoA kinase activity"/>
    <property type="evidence" value="ECO:0007669"/>
    <property type="project" value="UniProtKB-UniRule"/>
</dbReference>
<dbReference type="NCBIfam" id="TIGR00152">
    <property type="entry name" value="dephospho-CoA kinase"/>
    <property type="match status" value="1"/>
</dbReference>
<dbReference type="InterPro" id="IPR001977">
    <property type="entry name" value="Depp_CoAkinase"/>
</dbReference>
<sequence length="193" mass="21670">MIIVGLTGGIGSGKSTASKIFEVLGVPVFESDKEGRLLLEEPDVVEKVVNTFGNSIIADGKIDRKRLAAIVFEKPDELVKLNEIVHPAIRSRFENWKKQKINYHYVINESAILFESGLYEQVDFSINVNAPLDIRIQRVVARDGINKMDVLSRVNNQMSDDERSNLANWTICNDGNCAIIPQIIMLNNKLMNI</sequence>
<keyword evidence="5" id="KW-0808">Transferase</keyword>
<dbReference type="Pfam" id="PF01121">
    <property type="entry name" value="CoaE"/>
    <property type="match status" value="1"/>
</dbReference>
<keyword evidence="3 5" id="KW-0067">ATP-binding</keyword>
<dbReference type="SUPFAM" id="SSF52540">
    <property type="entry name" value="P-loop containing nucleoside triphosphate hydrolases"/>
    <property type="match status" value="1"/>
</dbReference>
<gene>
    <name evidence="5" type="primary">coaE</name>
    <name evidence="7" type="ORF">CLV25_10828</name>
</gene>
<keyword evidence="4 5" id="KW-0173">Coenzyme A biosynthesis</keyword>
<evidence type="ECO:0000256" key="3">
    <source>
        <dbReference type="ARBA" id="ARBA00022840"/>
    </source>
</evidence>
<evidence type="ECO:0000313" key="7">
    <source>
        <dbReference type="EMBL" id="TCN66690.1"/>
    </source>
</evidence>
<proteinExistence type="inferred from homology"/>
<evidence type="ECO:0000256" key="2">
    <source>
        <dbReference type="ARBA" id="ARBA00022741"/>
    </source>
</evidence>
<dbReference type="GO" id="GO:0005524">
    <property type="term" value="F:ATP binding"/>
    <property type="evidence" value="ECO:0007669"/>
    <property type="project" value="UniProtKB-UniRule"/>
</dbReference>
<dbReference type="AlphaFoldDB" id="A0A4V2RP92"/>
<dbReference type="CDD" id="cd02022">
    <property type="entry name" value="DPCK"/>
    <property type="match status" value="1"/>
</dbReference>
<accession>A0A4V2RP92</accession>
<evidence type="ECO:0000256" key="4">
    <source>
        <dbReference type="ARBA" id="ARBA00022993"/>
    </source>
</evidence>
<comment type="function">
    <text evidence="5">Catalyzes the phosphorylation of the 3'-hydroxyl group of dephosphocoenzyme A to form coenzyme A.</text>
</comment>
<feature type="binding site" evidence="5">
    <location>
        <begin position="11"/>
        <end position="16"/>
    </location>
    <ligand>
        <name>ATP</name>
        <dbReference type="ChEBI" id="CHEBI:30616"/>
    </ligand>
</feature>
<dbReference type="InterPro" id="IPR027417">
    <property type="entry name" value="P-loop_NTPase"/>
</dbReference>
<evidence type="ECO:0000256" key="6">
    <source>
        <dbReference type="NCBIfam" id="TIGR00152"/>
    </source>
</evidence>
<dbReference type="GO" id="GO:0015937">
    <property type="term" value="P:coenzyme A biosynthetic process"/>
    <property type="evidence" value="ECO:0007669"/>
    <property type="project" value="UniProtKB-UniRule"/>
</dbReference>
<comment type="caution">
    <text evidence="7">The sequence shown here is derived from an EMBL/GenBank/DDBJ whole genome shotgun (WGS) entry which is preliminary data.</text>
</comment>
<comment type="similarity">
    <text evidence="1 5">Belongs to the CoaE family.</text>
</comment>
<dbReference type="Gene3D" id="3.40.50.300">
    <property type="entry name" value="P-loop containing nucleotide triphosphate hydrolases"/>
    <property type="match status" value="1"/>
</dbReference>
<reference evidence="7 8" key="1">
    <citation type="submission" date="2019-03" db="EMBL/GenBank/DDBJ databases">
        <title>Genomic Encyclopedia of Archaeal and Bacterial Type Strains, Phase II (KMG-II): from individual species to whole genera.</title>
        <authorList>
            <person name="Goeker M."/>
        </authorList>
    </citation>
    <scope>NUCLEOTIDE SEQUENCE [LARGE SCALE GENOMIC DNA]</scope>
    <source>
        <strain evidence="7 8">RL-C</strain>
    </source>
</reference>
<protein>
    <recommendedName>
        <fullName evidence="5 6">Dephospho-CoA kinase</fullName>
        <ecNumber evidence="5 6">2.7.1.24</ecNumber>
    </recommendedName>
    <alternativeName>
        <fullName evidence="5">Dephosphocoenzyme A kinase</fullName>
    </alternativeName>
</protein>
<dbReference type="EMBL" id="SLWB01000008">
    <property type="protein sequence ID" value="TCN66690.1"/>
    <property type="molecule type" value="Genomic_DNA"/>
</dbReference>
<dbReference type="HAMAP" id="MF_00376">
    <property type="entry name" value="Dephospho_CoA_kinase"/>
    <property type="match status" value="1"/>
</dbReference>
<evidence type="ECO:0000256" key="5">
    <source>
        <dbReference type="HAMAP-Rule" id="MF_00376"/>
    </source>
</evidence>
<evidence type="ECO:0000256" key="1">
    <source>
        <dbReference type="ARBA" id="ARBA00009018"/>
    </source>
</evidence>
<comment type="subcellular location">
    <subcellularLocation>
        <location evidence="5">Cytoplasm</location>
    </subcellularLocation>
</comment>
<dbReference type="PROSITE" id="PS51219">
    <property type="entry name" value="DPCK"/>
    <property type="match status" value="1"/>
</dbReference>
<keyword evidence="8" id="KW-1185">Reference proteome</keyword>
<organism evidence="7 8">
    <name type="scientific">Acetobacteroides hydrogenigenes</name>
    <dbReference type="NCBI Taxonomy" id="979970"/>
    <lineage>
        <taxon>Bacteria</taxon>
        <taxon>Pseudomonadati</taxon>
        <taxon>Bacteroidota</taxon>
        <taxon>Bacteroidia</taxon>
        <taxon>Bacteroidales</taxon>
        <taxon>Rikenellaceae</taxon>
        <taxon>Acetobacteroides</taxon>
    </lineage>
</organism>
<dbReference type="PANTHER" id="PTHR10695">
    <property type="entry name" value="DEPHOSPHO-COA KINASE-RELATED"/>
    <property type="match status" value="1"/>
</dbReference>
<keyword evidence="5" id="KW-0963">Cytoplasm</keyword>
<keyword evidence="2 5" id="KW-0547">Nucleotide-binding</keyword>
<name>A0A4V2RP92_9BACT</name>
<dbReference type="UniPathway" id="UPA00241">
    <property type="reaction ID" value="UER00356"/>
</dbReference>
<comment type="catalytic activity">
    <reaction evidence="5">
        <text>3'-dephospho-CoA + ATP = ADP + CoA + H(+)</text>
        <dbReference type="Rhea" id="RHEA:18245"/>
        <dbReference type="ChEBI" id="CHEBI:15378"/>
        <dbReference type="ChEBI" id="CHEBI:30616"/>
        <dbReference type="ChEBI" id="CHEBI:57287"/>
        <dbReference type="ChEBI" id="CHEBI:57328"/>
        <dbReference type="ChEBI" id="CHEBI:456216"/>
        <dbReference type="EC" id="2.7.1.24"/>
    </reaction>
</comment>